<keyword evidence="2" id="KW-1185">Reference proteome</keyword>
<comment type="caution">
    <text evidence="1">The sequence shown here is derived from an EMBL/GenBank/DDBJ whole genome shotgun (WGS) entry which is preliminary data.</text>
</comment>
<evidence type="ECO:0000313" key="1">
    <source>
        <dbReference type="EMBL" id="KAH6948830.1"/>
    </source>
</evidence>
<protein>
    <submittedName>
        <fullName evidence="1">Uncharacterized protein</fullName>
    </submittedName>
</protein>
<gene>
    <name evidence="1" type="ORF">HPB50_026566</name>
</gene>
<proteinExistence type="predicted"/>
<evidence type="ECO:0000313" key="2">
    <source>
        <dbReference type="Proteomes" id="UP000821845"/>
    </source>
</evidence>
<dbReference type="EMBL" id="CM023481">
    <property type="protein sequence ID" value="KAH6948830.1"/>
    <property type="molecule type" value="Genomic_DNA"/>
</dbReference>
<organism evidence="1 2">
    <name type="scientific">Hyalomma asiaticum</name>
    <name type="common">Tick</name>
    <dbReference type="NCBI Taxonomy" id="266040"/>
    <lineage>
        <taxon>Eukaryota</taxon>
        <taxon>Metazoa</taxon>
        <taxon>Ecdysozoa</taxon>
        <taxon>Arthropoda</taxon>
        <taxon>Chelicerata</taxon>
        <taxon>Arachnida</taxon>
        <taxon>Acari</taxon>
        <taxon>Parasitiformes</taxon>
        <taxon>Ixodida</taxon>
        <taxon>Ixodoidea</taxon>
        <taxon>Ixodidae</taxon>
        <taxon>Hyalomminae</taxon>
        <taxon>Hyalomma</taxon>
    </lineage>
</organism>
<dbReference type="Proteomes" id="UP000821845">
    <property type="component" value="Chromosome 1"/>
</dbReference>
<sequence>MRLDCVSGRAYLLASSSKEEHPPERVLELRLRARRSSGNRSPDAGPPGRRGGSRGGCLAAAGAIIGDQLRVSMRSGVALLAQKGGCGQVGDRFGAACYCRWSRPPLGVPSAARRPPPGGARPSSAIMR</sequence>
<accession>A0ACB7TP57</accession>
<name>A0ACB7TP57_HYAAI</name>
<reference evidence="1" key="1">
    <citation type="submission" date="2020-05" db="EMBL/GenBank/DDBJ databases">
        <title>Large-scale comparative analyses of tick genomes elucidate their genetic diversity and vector capacities.</title>
        <authorList>
            <person name="Jia N."/>
            <person name="Wang J."/>
            <person name="Shi W."/>
            <person name="Du L."/>
            <person name="Sun Y."/>
            <person name="Zhan W."/>
            <person name="Jiang J."/>
            <person name="Wang Q."/>
            <person name="Zhang B."/>
            <person name="Ji P."/>
            <person name="Sakyi L.B."/>
            <person name="Cui X."/>
            <person name="Yuan T."/>
            <person name="Jiang B."/>
            <person name="Yang W."/>
            <person name="Lam T.T.-Y."/>
            <person name="Chang Q."/>
            <person name="Ding S."/>
            <person name="Wang X."/>
            <person name="Zhu J."/>
            <person name="Ruan X."/>
            <person name="Zhao L."/>
            <person name="Wei J."/>
            <person name="Que T."/>
            <person name="Du C."/>
            <person name="Cheng J."/>
            <person name="Dai P."/>
            <person name="Han X."/>
            <person name="Huang E."/>
            <person name="Gao Y."/>
            <person name="Liu J."/>
            <person name="Shao H."/>
            <person name="Ye R."/>
            <person name="Li L."/>
            <person name="Wei W."/>
            <person name="Wang X."/>
            <person name="Wang C."/>
            <person name="Yang T."/>
            <person name="Huo Q."/>
            <person name="Li W."/>
            <person name="Guo W."/>
            <person name="Chen H."/>
            <person name="Zhou L."/>
            <person name="Ni X."/>
            <person name="Tian J."/>
            <person name="Zhou Y."/>
            <person name="Sheng Y."/>
            <person name="Liu T."/>
            <person name="Pan Y."/>
            <person name="Xia L."/>
            <person name="Li J."/>
            <person name="Zhao F."/>
            <person name="Cao W."/>
        </authorList>
    </citation>
    <scope>NUCLEOTIDE SEQUENCE</scope>
    <source>
        <strain evidence="1">Hyas-2018</strain>
    </source>
</reference>